<proteinExistence type="predicted"/>
<dbReference type="Proteomes" id="UP000515679">
    <property type="component" value="Chromosome"/>
</dbReference>
<dbReference type="EMBL" id="CP041969">
    <property type="protein sequence ID" value="QMV42741.1"/>
    <property type="molecule type" value="Genomic_DNA"/>
</dbReference>
<keyword evidence="2" id="KW-1185">Reference proteome</keyword>
<reference evidence="1 2" key="1">
    <citation type="submission" date="2019-07" db="EMBL/GenBank/DDBJ databases">
        <authorList>
            <person name="Kim J.K."/>
            <person name="Cheong H.-M."/>
            <person name="Choi Y."/>
            <person name="Hwang K.J."/>
            <person name="Lee S."/>
            <person name="Choi C."/>
        </authorList>
    </citation>
    <scope>NUCLEOTIDE SEQUENCE [LARGE SCALE GENOMIC DNA]</scope>
    <source>
        <strain evidence="1 2">KS 22</strain>
    </source>
</reference>
<evidence type="ECO:0000313" key="1">
    <source>
        <dbReference type="EMBL" id="QMV42741.1"/>
    </source>
</evidence>
<organism evidence="1 2">
    <name type="scientific">Cohnella cholangitidis</name>
    <dbReference type="NCBI Taxonomy" id="2598458"/>
    <lineage>
        <taxon>Bacteria</taxon>
        <taxon>Bacillati</taxon>
        <taxon>Bacillota</taxon>
        <taxon>Bacilli</taxon>
        <taxon>Bacillales</taxon>
        <taxon>Paenibacillaceae</taxon>
        <taxon>Cohnella</taxon>
    </lineage>
</organism>
<name>A0A7G5C0K7_9BACL</name>
<sequence length="210" mass="23894">MNLYRLESNPCGVDRMKRFLEDNFVSIGYPGIGDLEDVGDSELKDRLTKVYKYEGQELADRLNEIAVFVHAMQDGDYVLVVENDSVHLGDVGDYYYVETSDTMEDGLCHRRGVTWLNRIPSSELNDYVREWLSSPGAIAEFEYPLSSAQLDGWVSPNLSAQSQMPVVADHRVHVDRETIEEALEILKQALRCEDADRRERAAAAILRYAK</sequence>
<dbReference type="AlphaFoldDB" id="A0A7G5C0K7"/>
<dbReference type="KEGG" id="cchl:FPL14_17265"/>
<accession>A0A7G5C0K7</accession>
<evidence type="ECO:0000313" key="2">
    <source>
        <dbReference type="Proteomes" id="UP000515679"/>
    </source>
</evidence>
<dbReference type="RefSeq" id="WP_182298968.1">
    <property type="nucleotide sequence ID" value="NZ_CP041969.1"/>
</dbReference>
<gene>
    <name evidence="1" type="ORF">FPL14_17265</name>
</gene>
<protein>
    <submittedName>
        <fullName evidence="1">Uncharacterized protein</fullName>
    </submittedName>
</protein>